<keyword evidence="1 3" id="KW-0732">Signal</keyword>
<dbReference type="Gene3D" id="3.40.50.1110">
    <property type="entry name" value="SGNH hydrolase"/>
    <property type="match status" value="1"/>
</dbReference>
<dbReference type="PANTHER" id="PTHR30383">
    <property type="entry name" value="THIOESTERASE 1/PROTEASE 1/LYSOPHOSPHOLIPASE L1"/>
    <property type="match status" value="1"/>
</dbReference>
<dbReference type="InterPro" id="IPR051532">
    <property type="entry name" value="Ester_Hydrolysis_Enzymes"/>
</dbReference>
<feature type="region of interest" description="Disordered" evidence="2">
    <location>
        <begin position="245"/>
        <end position="275"/>
    </location>
</feature>
<dbReference type="SUPFAM" id="SSF52266">
    <property type="entry name" value="SGNH hydrolase"/>
    <property type="match status" value="1"/>
</dbReference>
<dbReference type="InterPro" id="IPR028994">
    <property type="entry name" value="Integrin_alpha_N"/>
</dbReference>
<feature type="compositionally biased region" description="Polar residues" evidence="2">
    <location>
        <begin position="865"/>
        <end position="879"/>
    </location>
</feature>
<evidence type="ECO:0000256" key="2">
    <source>
        <dbReference type="SAM" id="MobiDB-lite"/>
    </source>
</evidence>
<dbReference type="GO" id="GO:0004622">
    <property type="term" value="F:phosphatidylcholine lysophospholipase activity"/>
    <property type="evidence" value="ECO:0007669"/>
    <property type="project" value="TreeGrafter"/>
</dbReference>
<sequence length="1365" mass="151496">MGWAMRVCLIGLTLLSLVCSSLSVYLDALSPSKTASLQARARKPFTLRIMPLGASITTGYKSSDKNGYRISLRQQLRYAGWEVNMVGSLSSGTMHDNENEGHSGYRIEEVARMAERTIPQQPNLILINAGTNDATQPFHPDTAGERMNAMLTRLFDAIPGTTIILSTLLPNKGAPENAASISAQIRQIVADRREQGQRIVLAEMSDFITVDELQDGTHPTDHGYFKMSSVWWAAIQVAEKEGMLQPPKDIGVDDKSSTTCEKKYGSGNDRGRVQTQRGSGYGDGDYVHSSQPMGYLTSVTTTGEGDAHPGLNYAQLVNKWGAHREGALDELVWTRDGLGTWMYINNNNGEFGAGVKIDVKDNCLARGVRWGDVNGDGYDDFICISREGAMYVSINEGGNPPTFRSIGLVRAAPGGDLNQANVRLGDIDGDGRIDYCLAKGNGDIQCWRNGGQKDAPTAEYQGYWQDLGTVFTGKGMGDLRGVRFVDINGDFRSDWLWVSDTGEVTTYINNRGTGKSLKPEWRAAGVTHPGMGKEGTRDRVKFGRVYAHGGADYVVIETKKDGKNYKHNTHAFKNTGHGGTQLKADGDHYCDMRGTGADDYVWISPEGRGFLYGNIHDPPVWIPEGIEIFNVNKDRKGLHLADFDGDGKCDLWSVNRDTGEAEVWLNKWSESVQNAFFTYQGKVTGSAKCNEGWGVGLYDLGLRFADIDGDGRADYLCMEPNGRTDGWLNKGVGEFESVNQVKHSEGYDRANHRWADVNGDGRADFLWVDKFNGDTTVWVNNGKIPTSGSSFNWKKLEGPRYQGSDRGANLHFPNLGGLGRADMHQVIPRTNVAYTWFNECPGGGALDDSTLDPKLVPYDPPKQPTPSGNPSIPTQTPDIPSNGLPEDYYKNWPLHDDDVADDICGNLGYLEKSHWQQYDIGNWLVITSAWYQKLTLDNGNDFEWDRSVPVTFARYNGTDRESDAYIWDCNNVDNTCSADNLGDYDKCKDTRFYRAAVLYAAQNLARYLEIVKSRMNTAWEKMDWKSAKMIDTYSKAGQNDNIFPDTSALTVAAAIAGGLAVFMMPQFWGVAGGALGVSSQVVGFLQMSNAETKFNTYAEMTDKAADIYGASEGAVDTLFNNLFTKVPPRDANWINAPNTLSLPRFLQTGDFVDSRSVESDNPLVPSADSLVPLIAAPMVKLLWEEQKVWVLKLGNDFFKSPKKGGYHPCDGAGEMEEVYDKYSNWTQNKFCNPDGTAFFVFSGTTTTPYGLDKLEEEFGFTGHDIAKSSELIQNHYGKYRPEISSDDYFSWVPPTSSGGDVALWELMRWNFPVCDTTKLEPRDVWQCDTVYQDFTNCFTWYLVHRCLGIEDWPNDYSEWDESVFG</sequence>
<dbReference type="Pfam" id="PF13517">
    <property type="entry name" value="FG-GAP_3"/>
    <property type="match status" value="2"/>
</dbReference>
<dbReference type="InterPro" id="IPR013830">
    <property type="entry name" value="SGNH_hydro"/>
</dbReference>
<dbReference type="PANTHER" id="PTHR30383:SF31">
    <property type="entry name" value="SGNH HYDROLASE-TYPE ESTERASE DOMAIN-CONTAINING PROTEIN-RELATED"/>
    <property type="match status" value="1"/>
</dbReference>
<dbReference type="Gene3D" id="2.130.10.130">
    <property type="entry name" value="Integrin alpha, N-terminal"/>
    <property type="match status" value="1"/>
</dbReference>
<gene>
    <name evidence="5" type="ORF">BDV27DRAFT_161148</name>
</gene>
<dbReference type="GeneID" id="43657611"/>
<dbReference type="InterPro" id="IPR036514">
    <property type="entry name" value="SGNH_hydro_sf"/>
</dbReference>
<feature type="compositionally biased region" description="Basic and acidic residues" evidence="2">
    <location>
        <begin position="250"/>
        <end position="272"/>
    </location>
</feature>
<accession>A0A5N6ZVM2</accession>
<feature type="region of interest" description="Disordered" evidence="2">
    <location>
        <begin position="848"/>
        <end position="881"/>
    </location>
</feature>
<dbReference type="Proteomes" id="UP000326268">
    <property type="component" value="Unassembled WGS sequence"/>
</dbReference>
<feature type="domain" description="SGNH hydrolase-type esterase" evidence="4">
    <location>
        <begin position="52"/>
        <end position="224"/>
    </location>
</feature>
<dbReference type="RefSeq" id="XP_031924060.1">
    <property type="nucleotide sequence ID" value="XM_032073165.1"/>
</dbReference>
<evidence type="ECO:0000259" key="4">
    <source>
        <dbReference type="Pfam" id="PF13472"/>
    </source>
</evidence>
<dbReference type="EMBL" id="ML737752">
    <property type="protein sequence ID" value="KAE8360979.1"/>
    <property type="molecule type" value="Genomic_DNA"/>
</dbReference>
<dbReference type="OrthoDB" id="6123at2759"/>
<proteinExistence type="predicted"/>
<keyword evidence="6" id="KW-1185">Reference proteome</keyword>
<feature type="chain" id="PRO_5024968477" description="SGNH hydrolase-type esterase domain-containing protein" evidence="3">
    <location>
        <begin position="24"/>
        <end position="1365"/>
    </location>
</feature>
<name>A0A5N6ZVM2_9EURO</name>
<evidence type="ECO:0000256" key="3">
    <source>
        <dbReference type="SAM" id="SignalP"/>
    </source>
</evidence>
<evidence type="ECO:0000313" key="5">
    <source>
        <dbReference type="EMBL" id="KAE8360979.1"/>
    </source>
</evidence>
<feature type="signal peptide" evidence="3">
    <location>
        <begin position="1"/>
        <end position="23"/>
    </location>
</feature>
<evidence type="ECO:0000313" key="6">
    <source>
        <dbReference type="Proteomes" id="UP000326268"/>
    </source>
</evidence>
<reference evidence="5 6" key="1">
    <citation type="submission" date="2019-04" db="EMBL/GenBank/DDBJ databases">
        <title>Friends and foes A comparative genomics studyof 23 Aspergillus species from section Flavi.</title>
        <authorList>
            <consortium name="DOE Joint Genome Institute"/>
            <person name="Kjaerbolling I."/>
            <person name="Vesth T."/>
            <person name="Frisvad J.C."/>
            <person name="Nybo J.L."/>
            <person name="Theobald S."/>
            <person name="Kildgaard S."/>
            <person name="Isbrandt T."/>
            <person name="Kuo A."/>
            <person name="Sato A."/>
            <person name="Lyhne E.K."/>
            <person name="Kogle M.E."/>
            <person name="Wiebenga A."/>
            <person name="Kun R.S."/>
            <person name="Lubbers R.J."/>
            <person name="Makela M.R."/>
            <person name="Barry K."/>
            <person name="Chovatia M."/>
            <person name="Clum A."/>
            <person name="Daum C."/>
            <person name="Haridas S."/>
            <person name="He G."/>
            <person name="LaButti K."/>
            <person name="Lipzen A."/>
            <person name="Mondo S."/>
            <person name="Riley R."/>
            <person name="Salamov A."/>
            <person name="Simmons B.A."/>
            <person name="Magnuson J.K."/>
            <person name="Henrissat B."/>
            <person name="Mortensen U.H."/>
            <person name="Larsen T.O."/>
            <person name="Devries R.P."/>
            <person name="Grigoriev I.V."/>
            <person name="Machida M."/>
            <person name="Baker S.E."/>
            <person name="Andersen M.R."/>
        </authorList>
    </citation>
    <scope>NUCLEOTIDE SEQUENCE [LARGE SCALE GENOMIC DNA]</scope>
    <source>
        <strain evidence="5 6">CBS 763.97</strain>
    </source>
</reference>
<dbReference type="Pfam" id="PF13472">
    <property type="entry name" value="Lipase_GDSL_2"/>
    <property type="match status" value="1"/>
</dbReference>
<dbReference type="SUPFAM" id="SSF69318">
    <property type="entry name" value="Integrin alpha N-terminal domain"/>
    <property type="match status" value="2"/>
</dbReference>
<dbReference type="CDD" id="cd01833">
    <property type="entry name" value="XynB_like"/>
    <property type="match status" value="1"/>
</dbReference>
<dbReference type="InterPro" id="IPR013517">
    <property type="entry name" value="FG-GAP"/>
</dbReference>
<protein>
    <recommendedName>
        <fullName evidence="4">SGNH hydrolase-type esterase domain-containing protein</fullName>
    </recommendedName>
</protein>
<organism evidence="5 6">
    <name type="scientific">Aspergillus caelatus</name>
    <dbReference type="NCBI Taxonomy" id="61420"/>
    <lineage>
        <taxon>Eukaryota</taxon>
        <taxon>Fungi</taxon>
        <taxon>Dikarya</taxon>
        <taxon>Ascomycota</taxon>
        <taxon>Pezizomycotina</taxon>
        <taxon>Eurotiomycetes</taxon>
        <taxon>Eurotiomycetidae</taxon>
        <taxon>Eurotiales</taxon>
        <taxon>Aspergillaceae</taxon>
        <taxon>Aspergillus</taxon>
        <taxon>Aspergillus subgen. Circumdati</taxon>
    </lineage>
</organism>
<evidence type="ECO:0000256" key="1">
    <source>
        <dbReference type="ARBA" id="ARBA00022729"/>
    </source>
</evidence>